<proteinExistence type="predicted"/>
<comment type="caution">
    <text evidence="1">The sequence shown here is derived from an EMBL/GenBank/DDBJ whole genome shotgun (WGS) entry which is preliminary data.</text>
</comment>
<evidence type="ECO:0000313" key="1">
    <source>
        <dbReference type="EMBL" id="KAF3438585.1"/>
    </source>
</evidence>
<sequence>MPNRFDSKACHDTKWMWHPKQQPTTPHTIVANYQAKSLSTFKIVKNRIEHVDLARRDDPKVKRVQNPQLHIGNSGIMSKGSIREVDEDVDGMSGGECHSSVISSKKCSTQTILFSWPRPQSTMTTMIAQLLDTTLAWIETPYTVLTTLISSFSIIVHPNPPKSIYPFPADCAVNTTNHSFALFYNEALEKISYSLRWCQSSVDVAMDMAEDVSFTSLLDMSSVEISKIGFLLN</sequence>
<evidence type="ECO:0000313" key="2">
    <source>
        <dbReference type="Proteomes" id="UP000796880"/>
    </source>
</evidence>
<gene>
    <name evidence="1" type="ORF">FNV43_RR21348</name>
</gene>
<dbReference type="AlphaFoldDB" id="A0A8K0E356"/>
<dbReference type="Proteomes" id="UP000796880">
    <property type="component" value="Unassembled WGS sequence"/>
</dbReference>
<accession>A0A8K0E356</accession>
<organism evidence="1 2">
    <name type="scientific">Rhamnella rubrinervis</name>
    <dbReference type="NCBI Taxonomy" id="2594499"/>
    <lineage>
        <taxon>Eukaryota</taxon>
        <taxon>Viridiplantae</taxon>
        <taxon>Streptophyta</taxon>
        <taxon>Embryophyta</taxon>
        <taxon>Tracheophyta</taxon>
        <taxon>Spermatophyta</taxon>
        <taxon>Magnoliopsida</taxon>
        <taxon>eudicotyledons</taxon>
        <taxon>Gunneridae</taxon>
        <taxon>Pentapetalae</taxon>
        <taxon>rosids</taxon>
        <taxon>fabids</taxon>
        <taxon>Rosales</taxon>
        <taxon>Rhamnaceae</taxon>
        <taxon>rhamnoid group</taxon>
        <taxon>Rhamneae</taxon>
        <taxon>Rhamnella</taxon>
    </lineage>
</organism>
<reference evidence="1" key="1">
    <citation type="submission" date="2020-03" db="EMBL/GenBank/DDBJ databases">
        <title>A high-quality chromosome-level genome assembly of a woody plant with both climbing and erect habits, Rhamnella rubrinervis.</title>
        <authorList>
            <person name="Lu Z."/>
            <person name="Yang Y."/>
            <person name="Zhu X."/>
            <person name="Sun Y."/>
        </authorList>
    </citation>
    <scope>NUCLEOTIDE SEQUENCE</scope>
    <source>
        <strain evidence="1">BYM</strain>
        <tissue evidence="1">Leaf</tissue>
    </source>
</reference>
<keyword evidence="2" id="KW-1185">Reference proteome</keyword>
<dbReference type="EMBL" id="VOIH02000009">
    <property type="protein sequence ID" value="KAF3438585.1"/>
    <property type="molecule type" value="Genomic_DNA"/>
</dbReference>
<protein>
    <submittedName>
        <fullName evidence="1">Uncharacterized protein</fullName>
    </submittedName>
</protein>
<name>A0A8K0E356_9ROSA</name>